<evidence type="ECO:0000259" key="2">
    <source>
        <dbReference type="Pfam" id="PF20091"/>
    </source>
</evidence>
<gene>
    <name evidence="3" type="ORF">DSM104440_03379</name>
</gene>
<dbReference type="Proteomes" id="UP000503096">
    <property type="component" value="Chromosome"/>
</dbReference>
<evidence type="ECO:0000313" key="3">
    <source>
        <dbReference type="EMBL" id="QJR16544.1"/>
    </source>
</evidence>
<feature type="domain" description="Alpha/beta hydrolase" evidence="2">
    <location>
        <begin position="258"/>
        <end position="667"/>
    </location>
</feature>
<feature type="chain" id="PRO_5026809157" description="Alpha/beta hydrolase domain-containing protein" evidence="1">
    <location>
        <begin position="22"/>
        <end position="686"/>
    </location>
</feature>
<accession>A0A6M4HDB2</accession>
<evidence type="ECO:0000256" key="1">
    <source>
        <dbReference type="SAM" id="SignalP"/>
    </source>
</evidence>
<dbReference type="RefSeq" id="WP_212758116.1">
    <property type="nucleotide sequence ID" value="NZ_CP053073.1"/>
</dbReference>
<sequence>METRKGLKPALVAAAVAAAFAAPVEARITKIEITSRGPAFGGVEFPGVGAYERLVGVASGEVNPASSNNSMIVDVNLAPKNARGNVEYKFDFYILKPVDLSKGNHRVMYEPPNRGGKTFGPFNRTTGGNDPSSTTNPLGQFLAPRGYTMVFSGWDKAAGTNTANFNATITLPIAKNADGTSITGPSYEYIVMGNATTTSYNLNYPAASLTDKSAAKLTRRARIDDAATVIPATGWDFVDANSIKLLPDGTTFAANDIYEFSYVAKDPTVNGLGLAAVRDWNSFLRFNVTDDSGTANPLAGDVQKIYTYVLSQPGRLLNDFRYYGFNQDESGRKVFDGMLQWIAAADGLNLNLRFSQPQRTQRNRQDQLYAEGIFPFAHQSTTDPLTGKTAGRYDKCLASNTCPLALEVYSANEYWVKAASLFHTNPAGTQDLADPPYARYYLMSSHQHGTGNGTARGSCQQLGNPLNANPTLRALFIALDQWATNGTAPPPSAIPRLADGTLAAAMPQSGMGFPNIPGVQYTGLKSTRFLLNYGPQFDSGIMTINPPATVAPFFDNPANGKIYPTFVPKTDSDGNDVAGIKVPDVMVPLATYTGWSLRAAANGGPDGCEGSGQMIPFAKTRADREAAADPRLSVAERYGTFGQYMYARGNSIVQLMNQRLLLDEDAYAEYTAGLAAVRAGSLLKDE</sequence>
<name>A0A6M4HDB2_9PROT</name>
<dbReference type="KEGG" id="upl:DSM104440_03379"/>
<organism evidence="3 4">
    <name type="scientific">Usitatibacter palustris</name>
    <dbReference type="NCBI Taxonomy" id="2732487"/>
    <lineage>
        <taxon>Bacteria</taxon>
        <taxon>Pseudomonadati</taxon>
        <taxon>Pseudomonadota</taxon>
        <taxon>Betaproteobacteria</taxon>
        <taxon>Nitrosomonadales</taxon>
        <taxon>Usitatibacteraceae</taxon>
        <taxon>Usitatibacter</taxon>
    </lineage>
</organism>
<dbReference type="InParanoid" id="A0A6M4HDB2"/>
<protein>
    <recommendedName>
        <fullName evidence="2">Alpha/beta hydrolase domain-containing protein</fullName>
    </recommendedName>
</protein>
<dbReference type="AlphaFoldDB" id="A0A6M4HDB2"/>
<proteinExistence type="predicted"/>
<dbReference type="Pfam" id="PF20091">
    <property type="entry name" value="Abhydrolase_10"/>
    <property type="match status" value="1"/>
</dbReference>
<dbReference type="InterPro" id="IPR045394">
    <property type="entry name" value="Abhydrolase_dom"/>
</dbReference>
<evidence type="ECO:0000313" key="4">
    <source>
        <dbReference type="Proteomes" id="UP000503096"/>
    </source>
</evidence>
<dbReference type="EMBL" id="CP053073">
    <property type="protein sequence ID" value="QJR16544.1"/>
    <property type="molecule type" value="Genomic_DNA"/>
</dbReference>
<keyword evidence="4" id="KW-1185">Reference proteome</keyword>
<keyword evidence="1" id="KW-0732">Signal</keyword>
<feature type="signal peptide" evidence="1">
    <location>
        <begin position="1"/>
        <end position="21"/>
    </location>
</feature>
<reference evidence="3 4" key="1">
    <citation type="submission" date="2020-04" db="EMBL/GenBank/DDBJ databases">
        <title>Usitatibacter rugosus gen. nov., sp. nov. and Usitatibacter palustris sp. nov., novel members of Usitatibacteraceae fam. nov. within the order Nitrosomonadales isolated from soil.</title>
        <authorList>
            <person name="Huber K.J."/>
            <person name="Neumann-Schaal M."/>
            <person name="Geppert A."/>
            <person name="Luckner M."/>
            <person name="Wanner G."/>
            <person name="Overmann J."/>
        </authorList>
    </citation>
    <scope>NUCLEOTIDE SEQUENCE [LARGE SCALE GENOMIC DNA]</scope>
    <source>
        <strain evidence="3 4">Swamp67</strain>
    </source>
</reference>